<dbReference type="Proteomes" id="UP000006443">
    <property type="component" value="Unassembled WGS sequence"/>
</dbReference>
<reference evidence="8 9" key="1">
    <citation type="submission" date="2009-02" db="EMBL/GenBank/DDBJ databases">
        <title>Sequencing of the draft genome and assembly of Dethiobacter alkaliphilus AHT 1.</title>
        <authorList>
            <consortium name="US DOE Joint Genome Institute (JGI-PGF)"/>
            <person name="Lucas S."/>
            <person name="Copeland A."/>
            <person name="Lapidus A."/>
            <person name="Glavina del Rio T."/>
            <person name="Dalin E."/>
            <person name="Tice H."/>
            <person name="Bruce D."/>
            <person name="Goodwin L."/>
            <person name="Pitluck S."/>
            <person name="Larimer F."/>
            <person name="Land M.L."/>
            <person name="Hauser L."/>
            <person name="Muyzer G."/>
        </authorList>
    </citation>
    <scope>NUCLEOTIDE SEQUENCE [LARGE SCALE GENOMIC DNA]</scope>
    <source>
        <strain evidence="8 9">AHT 1</strain>
    </source>
</reference>
<comment type="subcellular location">
    <subcellularLocation>
        <location evidence="1">Cell envelope</location>
    </subcellularLocation>
</comment>
<dbReference type="PANTHER" id="PTHR35936:SF17">
    <property type="entry name" value="ARGININE-BINDING EXTRACELLULAR PROTEIN ARTP"/>
    <property type="match status" value="1"/>
</dbReference>
<dbReference type="EMBL" id="ACJM01000012">
    <property type="protein sequence ID" value="EEG76876.1"/>
    <property type="molecule type" value="Genomic_DNA"/>
</dbReference>
<accession>C0GIL5</accession>
<protein>
    <submittedName>
        <fullName evidence="8">Extracellular solute-binding protein family 3</fullName>
    </submittedName>
</protein>
<dbReference type="InterPro" id="IPR001638">
    <property type="entry name" value="Solute-binding_3/MltF_N"/>
</dbReference>
<comment type="caution">
    <text evidence="8">The sequence shown here is derived from an EMBL/GenBank/DDBJ whole genome shotgun (WGS) entry which is preliminary data.</text>
</comment>
<keyword evidence="3 5" id="KW-0732">Signal</keyword>
<evidence type="ECO:0000256" key="3">
    <source>
        <dbReference type="ARBA" id="ARBA00022729"/>
    </source>
</evidence>
<dbReference type="eggNOG" id="COG0834">
    <property type="taxonomic scope" value="Bacteria"/>
</dbReference>
<dbReference type="OrthoDB" id="9774451at2"/>
<evidence type="ECO:0000313" key="9">
    <source>
        <dbReference type="Proteomes" id="UP000006443"/>
    </source>
</evidence>
<dbReference type="CDD" id="cd13624">
    <property type="entry name" value="PBP2_Arg_Lys_His"/>
    <property type="match status" value="1"/>
</dbReference>
<dbReference type="SUPFAM" id="SSF53850">
    <property type="entry name" value="Periplasmic binding protein-like II"/>
    <property type="match status" value="1"/>
</dbReference>
<feature type="domain" description="Ionotropic glutamate receptor C-terminal" evidence="7">
    <location>
        <begin position="47"/>
        <end position="266"/>
    </location>
</feature>
<dbReference type="AlphaFoldDB" id="C0GIL5"/>
<dbReference type="InterPro" id="IPR001320">
    <property type="entry name" value="Iontro_rcpt_C"/>
</dbReference>
<dbReference type="Pfam" id="PF00497">
    <property type="entry name" value="SBP_bac_3"/>
    <property type="match status" value="1"/>
</dbReference>
<evidence type="ECO:0000259" key="6">
    <source>
        <dbReference type="SMART" id="SM00062"/>
    </source>
</evidence>
<dbReference type="Gene3D" id="3.40.190.10">
    <property type="entry name" value="Periplasmic binding protein-like II"/>
    <property type="match status" value="2"/>
</dbReference>
<keyword evidence="9" id="KW-1185">Reference proteome</keyword>
<evidence type="ECO:0000256" key="5">
    <source>
        <dbReference type="SAM" id="SignalP"/>
    </source>
</evidence>
<dbReference type="InterPro" id="IPR018313">
    <property type="entry name" value="SBP_3_CS"/>
</dbReference>
<dbReference type="PANTHER" id="PTHR35936">
    <property type="entry name" value="MEMBRANE-BOUND LYTIC MUREIN TRANSGLYCOSYLASE F"/>
    <property type="match status" value="1"/>
</dbReference>
<evidence type="ECO:0000256" key="4">
    <source>
        <dbReference type="RuleBase" id="RU003744"/>
    </source>
</evidence>
<gene>
    <name evidence="8" type="ORF">DealDRAFT_2324</name>
</gene>
<dbReference type="RefSeq" id="WP_008517596.1">
    <property type="nucleotide sequence ID" value="NZ_ACJM01000012.1"/>
</dbReference>
<evidence type="ECO:0000313" key="8">
    <source>
        <dbReference type="EMBL" id="EEG76876.1"/>
    </source>
</evidence>
<feature type="domain" description="Solute-binding protein family 3/N-terminal" evidence="6">
    <location>
        <begin position="47"/>
        <end position="267"/>
    </location>
</feature>
<name>C0GIL5_DETAL</name>
<dbReference type="SMART" id="SM00062">
    <property type="entry name" value="PBPb"/>
    <property type="match status" value="1"/>
</dbReference>
<evidence type="ECO:0000259" key="7">
    <source>
        <dbReference type="SMART" id="SM00079"/>
    </source>
</evidence>
<dbReference type="SMART" id="SM00079">
    <property type="entry name" value="PBPe"/>
    <property type="match status" value="1"/>
</dbReference>
<dbReference type="STRING" id="555088.DealDRAFT_2324"/>
<dbReference type="PROSITE" id="PS01039">
    <property type="entry name" value="SBP_BACTERIAL_3"/>
    <property type="match status" value="1"/>
</dbReference>
<dbReference type="GO" id="GO:0015276">
    <property type="term" value="F:ligand-gated monoatomic ion channel activity"/>
    <property type="evidence" value="ECO:0007669"/>
    <property type="project" value="InterPro"/>
</dbReference>
<dbReference type="GO" id="GO:0016020">
    <property type="term" value="C:membrane"/>
    <property type="evidence" value="ECO:0007669"/>
    <property type="project" value="InterPro"/>
</dbReference>
<evidence type="ECO:0000256" key="1">
    <source>
        <dbReference type="ARBA" id="ARBA00004196"/>
    </source>
</evidence>
<organism evidence="8 9">
    <name type="scientific">Dethiobacter alkaliphilus AHT 1</name>
    <dbReference type="NCBI Taxonomy" id="555088"/>
    <lineage>
        <taxon>Bacteria</taxon>
        <taxon>Bacillati</taxon>
        <taxon>Bacillota</taxon>
        <taxon>Dethiobacteria</taxon>
        <taxon>Dethiobacterales</taxon>
        <taxon>Dethiobacteraceae</taxon>
        <taxon>Dethiobacter</taxon>
    </lineage>
</organism>
<comment type="similarity">
    <text evidence="2 4">Belongs to the bacterial solute-binding protein 3 family.</text>
</comment>
<sequence length="268" mass="29640">MKKFKWLALCFVLVLALGVLAGCGNNEANNNENNNGNDNGDAEAAETLIMGTNAEFAPFEFINDDNEYDGFDVDMAKMIADELGMELEIDNMAFDGLISAVLSERVDMAVAAMTITEERQEEVNFSDPYINAGQVIVVLEDNDEIQSVEDLQEDKSVAVQLGTTGDIEASRIVDDSNIVRLQQINAAFMELETGRVDAVIVDNPVAQRYINTMGSLKMVGEPLTEEYYGIAVNKDNTELLEQINQALANIKEDGRFDELIVKWFADEE</sequence>
<evidence type="ECO:0000256" key="2">
    <source>
        <dbReference type="ARBA" id="ARBA00010333"/>
    </source>
</evidence>
<dbReference type="PROSITE" id="PS51257">
    <property type="entry name" value="PROKAR_LIPOPROTEIN"/>
    <property type="match status" value="1"/>
</dbReference>
<proteinExistence type="inferred from homology"/>
<dbReference type="GO" id="GO:0030313">
    <property type="term" value="C:cell envelope"/>
    <property type="evidence" value="ECO:0007669"/>
    <property type="project" value="UniProtKB-SubCell"/>
</dbReference>
<feature type="chain" id="PRO_5039710902" evidence="5">
    <location>
        <begin position="22"/>
        <end position="268"/>
    </location>
</feature>
<feature type="signal peptide" evidence="5">
    <location>
        <begin position="1"/>
        <end position="21"/>
    </location>
</feature>